<dbReference type="InterPro" id="IPR013108">
    <property type="entry name" value="Amidohydro_3"/>
</dbReference>
<dbReference type="Gene3D" id="3.20.20.140">
    <property type="entry name" value="Metal-dependent hydrolases"/>
    <property type="match status" value="1"/>
</dbReference>
<dbReference type="Gene3D" id="3.30.1490.130">
    <property type="entry name" value="D-aminoacylase. Domain 3"/>
    <property type="match status" value="1"/>
</dbReference>
<evidence type="ECO:0000313" key="4">
    <source>
        <dbReference type="Proteomes" id="UP000430021"/>
    </source>
</evidence>
<feature type="domain" description="Amidohydrolase 3" evidence="1">
    <location>
        <begin position="58"/>
        <end position="484"/>
    </location>
</feature>
<evidence type="ECO:0000313" key="5">
    <source>
        <dbReference type="Proteomes" id="UP000548685"/>
    </source>
</evidence>
<dbReference type="SUPFAM" id="SSF51556">
    <property type="entry name" value="Metallo-dependent hydrolases"/>
    <property type="match status" value="1"/>
</dbReference>
<dbReference type="Pfam" id="PF07969">
    <property type="entry name" value="Amidohydro_3"/>
    <property type="match status" value="1"/>
</dbReference>
<evidence type="ECO:0000313" key="3">
    <source>
        <dbReference type="EMBL" id="MXP37130.1"/>
    </source>
</evidence>
<dbReference type="EC" id="3.5.1.81" evidence="2"/>
<dbReference type="GO" id="GO:0016812">
    <property type="term" value="F:hydrolase activity, acting on carbon-nitrogen (but not peptide) bonds, in cyclic amides"/>
    <property type="evidence" value="ECO:0007669"/>
    <property type="project" value="TreeGrafter"/>
</dbReference>
<dbReference type="InterPro" id="IPR032466">
    <property type="entry name" value="Metal_Hydrolase"/>
</dbReference>
<dbReference type="InterPro" id="IPR011059">
    <property type="entry name" value="Metal-dep_hydrolase_composite"/>
</dbReference>
<reference evidence="2 5" key="2">
    <citation type="submission" date="2020-08" db="EMBL/GenBank/DDBJ databases">
        <title>Genomic Encyclopedia of Type Strains, Phase IV (KMG-IV): sequencing the most valuable type-strain genomes for metagenomic binning, comparative biology and taxonomic classification.</title>
        <authorList>
            <person name="Goeker M."/>
        </authorList>
    </citation>
    <scope>NUCLEOTIDE SEQUENCE [LARGE SCALE GENOMIC DNA]</scope>
    <source>
        <strain evidence="2 5">DSM 8510</strain>
    </source>
</reference>
<comment type="caution">
    <text evidence="3">The sequence shown here is derived from an EMBL/GenBank/DDBJ whole genome shotgun (WGS) entry which is preliminary data.</text>
</comment>
<proteinExistence type="predicted"/>
<reference evidence="3 4" key="1">
    <citation type="submission" date="2019-12" db="EMBL/GenBank/DDBJ databases">
        <title>Genomic-based taxomic classification of the family Erythrobacteraceae.</title>
        <authorList>
            <person name="Xu L."/>
        </authorList>
    </citation>
    <scope>NUCLEOTIDE SEQUENCE [LARGE SCALE GENOMIC DNA]</scope>
    <source>
        <strain evidence="3 4">JCM 10282</strain>
    </source>
</reference>
<organism evidence="3 4">
    <name type="scientific">Erythrobacter ramosus</name>
    <dbReference type="NCBI Taxonomy" id="35811"/>
    <lineage>
        <taxon>Bacteria</taxon>
        <taxon>Pseudomonadati</taxon>
        <taxon>Pseudomonadota</taxon>
        <taxon>Alphaproteobacteria</taxon>
        <taxon>Sphingomonadales</taxon>
        <taxon>Erythrobacteraceae</taxon>
        <taxon>Erythrobacter/Porphyrobacter group</taxon>
        <taxon>Erythrobacter</taxon>
    </lineage>
</organism>
<dbReference type="GO" id="GO:0005829">
    <property type="term" value="C:cytosol"/>
    <property type="evidence" value="ECO:0007669"/>
    <property type="project" value="TreeGrafter"/>
</dbReference>
<dbReference type="PANTHER" id="PTHR11647:SF1">
    <property type="entry name" value="COLLAPSIN RESPONSE MEDIATOR PROTEIN"/>
    <property type="match status" value="1"/>
</dbReference>
<dbReference type="AlphaFoldDB" id="A0A6I4UDZ3"/>
<name>A0A6I4UDZ3_9SPHN</name>
<keyword evidence="3" id="KW-0378">Hydrolase</keyword>
<dbReference type="InterPro" id="IPR050378">
    <property type="entry name" value="Metallo-dep_Hydrolases_sf"/>
</dbReference>
<protein>
    <submittedName>
        <fullName evidence="3">Amidohydrolase family protein</fullName>
    </submittedName>
    <submittedName>
        <fullName evidence="2">N-acyl-D-amino-acid deacylase</fullName>
        <ecNumber evidence="2">3.5.1.81</ecNumber>
    </submittedName>
</protein>
<dbReference type="EMBL" id="JACICE010000001">
    <property type="protein sequence ID" value="MBB3775246.1"/>
    <property type="molecule type" value="Genomic_DNA"/>
</dbReference>
<sequence length="505" mass="53407">MASSSGLAGNATRPFDLVIRGGLVVDGTGAPKRPADIGIVGGRIAMIGKANPATRATRIIDVQGKVVTPSFIDPHAHGDPLQDTSFANFLTMGVTTITLGQDGETPGYHHAPDPLPSMDLAAWRAASAATGLSLNIAPLVGHGTLRWRAGVDLAAVPSATQLATMRRLLDADLVGGAFGLSSGLEYVPGIYSETPELVALAQTVGARRGVVMSHMRSEDDDKIEGAIDELIAQGRYAHVHISHLKVVLGKAVERGQAILEKIARARAEGIDLTADVYPYNGGYADITLVFPLWAKTADQLAVARRDRGTELADFVRARIVKRNGPDAILIAEGPYAGQTLAQAAAKADKPFWQFAIEDLGANPWNCAHFTQDEAIQELFAASPLVAISTDGAPWISHPRSWATYPKVLGEFVRERNLLTLEAAIYKMTGLAAHCVGLTQRGRIAVGLAADLVVFDPATIAPQATWTAPRAPAVGIDYVIVDGALAVERGEVTGARSGRILKRGRS</sequence>
<dbReference type="EMBL" id="WTYB01000001">
    <property type="protein sequence ID" value="MXP37130.1"/>
    <property type="molecule type" value="Genomic_DNA"/>
</dbReference>
<dbReference type="Proteomes" id="UP000548685">
    <property type="component" value="Unassembled WGS sequence"/>
</dbReference>
<accession>A0A6I4UDZ3</accession>
<dbReference type="Gene3D" id="2.30.40.10">
    <property type="entry name" value="Urease, subunit C, domain 1"/>
    <property type="match status" value="1"/>
</dbReference>
<evidence type="ECO:0000259" key="1">
    <source>
        <dbReference type="Pfam" id="PF07969"/>
    </source>
</evidence>
<gene>
    <name evidence="2" type="ORF">FHS52_001189</name>
    <name evidence="3" type="ORF">GRI59_00705</name>
</gene>
<keyword evidence="5" id="KW-1185">Reference proteome</keyword>
<dbReference type="SUPFAM" id="SSF51338">
    <property type="entry name" value="Composite domain of metallo-dependent hydrolases"/>
    <property type="match status" value="1"/>
</dbReference>
<dbReference type="Proteomes" id="UP000430021">
    <property type="component" value="Unassembled WGS sequence"/>
</dbReference>
<dbReference type="OrthoDB" id="9766983at2"/>
<dbReference type="InterPro" id="IPR023100">
    <property type="entry name" value="D-aminoacylase_insert_dom_sf"/>
</dbReference>
<dbReference type="PANTHER" id="PTHR11647">
    <property type="entry name" value="HYDRANTOINASE/DIHYDROPYRIMIDINASE FAMILY MEMBER"/>
    <property type="match status" value="1"/>
</dbReference>
<evidence type="ECO:0000313" key="2">
    <source>
        <dbReference type="EMBL" id="MBB3775246.1"/>
    </source>
</evidence>
<dbReference type="GO" id="GO:0047420">
    <property type="term" value="F:N-acyl-D-amino-acid deacylase activity"/>
    <property type="evidence" value="ECO:0007669"/>
    <property type="project" value="UniProtKB-EC"/>
</dbReference>